<dbReference type="EMBL" id="BIFT01000002">
    <property type="protein sequence ID" value="GCE29658.1"/>
    <property type="molecule type" value="Genomic_DNA"/>
</dbReference>
<dbReference type="AlphaFoldDB" id="A0A402BE31"/>
<accession>A0A402BE31</accession>
<keyword evidence="2" id="KW-1185">Reference proteome</keyword>
<gene>
    <name evidence="1" type="ORF">KDA_51420</name>
</gene>
<dbReference type="InterPro" id="IPR019587">
    <property type="entry name" value="Polyketide_cyclase/dehydratase"/>
</dbReference>
<name>A0A402BE31_9CHLR</name>
<dbReference type="Gene3D" id="3.30.530.20">
    <property type="match status" value="1"/>
</dbReference>
<protein>
    <recommendedName>
        <fullName evidence="3">Polyketide cyclase</fullName>
    </recommendedName>
</protein>
<dbReference type="InterPro" id="IPR023393">
    <property type="entry name" value="START-like_dom_sf"/>
</dbReference>
<evidence type="ECO:0000313" key="1">
    <source>
        <dbReference type="EMBL" id="GCE29658.1"/>
    </source>
</evidence>
<dbReference type="Pfam" id="PF10604">
    <property type="entry name" value="Polyketide_cyc2"/>
    <property type="match status" value="1"/>
</dbReference>
<reference evidence="2" key="1">
    <citation type="submission" date="2018-12" db="EMBL/GenBank/DDBJ databases">
        <title>Tengunoibacter tsumagoiensis gen. nov., sp. nov., Dictyobacter kobayashii sp. nov., D. alpinus sp. nov., and D. joshuensis sp. nov. and description of Dictyobacteraceae fam. nov. within the order Ktedonobacterales isolated from Tengu-no-mugimeshi.</title>
        <authorList>
            <person name="Wang C.M."/>
            <person name="Zheng Y."/>
            <person name="Sakai Y."/>
            <person name="Toyoda A."/>
            <person name="Minakuchi Y."/>
            <person name="Abe K."/>
            <person name="Yokota A."/>
            <person name="Yabe S."/>
        </authorList>
    </citation>
    <scope>NUCLEOTIDE SEQUENCE [LARGE SCALE GENOMIC DNA]</scope>
    <source>
        <strain evidence="2">Uno16</strain>
    </source>
</reference>
<evidence type="ECO:0008006" key="3">
    <source>
        <dbReference type="Google" id="ProtNLM"/>
    </source>
</evidence>
<sequence length="146" mass="16509">MAHVASSIVIYRPIEDVFHFVHDFSAYPRWQHGVKEAKIVSKGPLGIGTQVVETRQLFGRTMRVSWEVTEFQPPYRRGFRMEGPLPSTGIMTFEPTPQGTRMQIQVDLNGRGLRKLLAPFLVQSIQHQNATDFANLKKLLETTSGG</sequence>
<dbReference type="RefSeq" id="WP_161982399.1">
    <property type="nucleotide sequence ID" value="NZ_BIFT01000002.1"/>
</dbReference>
<evidence type="ECO:0000313" key="2">
    <source>
        <dbReference type="Proteomes" id="UP000287171"/>
    </source>
</evidence>
<dbReference type="SUPFAM" id="SSF55961">
    <property type="entry name" value="Bet v1-like"/>
    <property type="match status" value="1"/>
</dbReference>
<proteinExistence type="predicted"/>
<comment type="caution">
    <text evidence="1">The sequence shown here is derived from an EMBL/GenBank/DDBJ whole genome shotgun (WGS) entry which is preliminary data.</text>
</comment>
<organism evidence="1 2">
    <name type="scientific">Dictyobacter alpinus</name>
    <dbReference type="NCBI Taxonomy" id="2014873"/>
    <lineage>
        <taxon>Bacteria</taxon>
        <taxon>Bacillati</taxon>
        <taxon>Chloroflexota</taxon>
        <taxon>Ktedonobacteria</taxon>
        <taxon>Ktedonobacterales</taxon>
        <taxon>Dictyobacteraceae</taxon>
        <taxon>Dictyobacter</taxon>
    </lineage>
</organism>
<dbReference type="Proteomes" id="UP000287171">
    <property type="component" value="Unassembled WGS sequence"/>
</dbReference>